<name>A0A5E8C6R8_9ASCO</name>
<dbReference type="AlphaFoldDB" id="A0A5E8C6R8"/>
<feature type="region of interest" description="Disordered" evidence="1">
    <location>
        <begin position="198"/>
        <end position="220"/>
    </location>
</feature>
<gene>
    <name evidence="3" type="ORF">SAPINGB_P005353</name>
</gene>
<keyword evidence="4" id="KW-1185">Reference proteome</keyword>
<dbReference type="OrthoDB" id="1922282at2759"/>
<proteinExistence type="predicted"/>
<reference evidence="3 4" key="1">
    <citation type="submission" date="2019-09" db="EMBL/GenBank/DDBJ databases">
        <authorList>
            <person name="Brejova B."/>
        </authorList>
    </citation>
    <scope>NUCLEOTIDE SEQUENCE [LARGE SCALE GENOMIC DNA]</scope>
</reference>
<accession>A0A5E8C6R8</accession>
<dbReference type="PANTHER" id="PTHR39394:SF1">
    <property type="entry name" value="DNAJ HOMOLOGUE SUBFAMILY C MEMBER 28 CONSERVED DOMAIN-CONTAINING PROTEIN"/>
    <property type="match status" value="1"/>
</dbReference>
<evidence type="ECO:0000313" key="4">
    <source>
        <dbReference type="Proteomes" id="UP000398389"/>
    </source>
</evidence>
<dbReference type="PANTHER" id="PTHR39394">
    <property type="entry name" value="YALI0E31793P"/>
    <property type="match status" value="1"/>
</dbReference>
<evidence type="ECO:0000313" key="3">
    <source>
        <dbReference type="EMBL" id="VVT56866.1"/>
    </source>
</evidence>
<dbReference type="Pfam" id="PF09350">
    <property type="entry name" value="DJC28_CD"/>
    <property type="match status" value="1"/>
</dbReference>
<evidence type="ECO:0000259" key="2">
    <source>
        <dbReference type="Pfam" id="PF09350"/>
    </source>
</evidence>
<dbReference type="Proteomes" id="UP000398389">
    <property type="component" value="Unassembled WGS sequence"/>
</dbReference>
<dbReference type="EMBL" id="CABVLU010000004">
    <property type="protein sequence ID" value="VVT56866.1"/>
    <property type="molecule type" value="Genomic_DNA"/>
</dbReference>
<protein>
    <recommendedName>
        <fullName evidence="2">DnaJ homologue subfamily C member 28 conserved domain-containing protein</fullName>
    </recommendedName>
</protein>
<organism evidence="3 4">
    <name type="scientific">Magnusiomyces paraingens</name>
    <dbReference type="NCBI Taxonomy" id="2606893"/>
    <lineage>
        <taxon>Eukaryota</taxon>
        <taxon>Fungi</taxon>
        <taxon>Dikarya</taxon>
        <taxon>Ascomycota</taxon>
        <taxon>Saccharomycotina</taxon>
        <taxon>Dipodascomycetes</taxon>
        <taxon>Dipodascales</taxon>
        <taxon>Dipodascaceae</taxon>
        <taxon>Magnusiomyces</taxon>
    </lineage>
</organism>
<dbReference type="InterPro" id="IPR018961">
    <property type="entry name" value="DnaJ_homolog_subfam-C_membr-28"/>
</dbReference>
<sequence length="487" mass="53437">MPLRPGTVAKAAINRYRQDLSRKYLSTKPSKANYGDDNDDDDKAMTRRLAQLAEESRPFKDDPLAGKPSFLSPDEVAPGYHETVGALAQKIESQAHKEAEYAAQHQRAVHLARIPKYVSKAGVDTAHATPWTGQEHHTDLAHRMLVDSVGPAKQVPAASRRSMGDPLLPMPTFAADKRAAQTAGSRIAAAREQSLDYSALKHSTEDKLKKSPLDEEDKSGPSFRELYAERFTPVAVAGTASFAGTESAIASLATQRIEAAMARGEFASVRRGPQAGKGTGASTPEVTPHIDTTEYLLNRIVKSQGGAPVWIDRQRELHTRIDNFRREMVAKWVRQCVVALDDRGGSVAEKIARAETLAAKISAEGSKFHDVNWETTQEKYHQMSIDNINSAIRSYNLQAPSVARWSGIVLAKELTTCYATGANRLVPDLKALLIAPPPPPALKPGEIPHSRPTGAAFSMDAPQLLYEEKEEGFLLNRFKDLFRTKLF</sequence>
<evidence type="ECO:0000256" key="1">
    <source>
        <dbReference type="SAM" id="MobiDB-lite"/>
    </source>
</evidence>
<feature type="region of interest" description="Disordered" evidence="1">
    <location>
        <begin position="20"/>
        <end position="45"/>
    </location>
</feature>
<dbReference type="GeneID" id="43584167"/>
<feature type="domain" description="DnaJ homologue subfamily C member 28 conserved" evidence="2">
    <location>
        <begin position="253"/>
        <end position="325"/>
    </location>
</feature>
<feature type="compositionally biased region" description="Basic and acidic residues" evidence="1">
    <location>
        <begin position="202"/>
        <end position="213"/>
    </location>
</feature>
<dbReference type="RefSeq" id="XP_031855958.1">
    <property type="nucleotide sequence ID" value="XM_032000067.1"/>
</dbReference>